<dbReference type="InterPro" id="IPR049712">
    <property type="entry name" value="Poly_export"/>
</dbReference>
<dbReference type="InterPro" id="IPR003715">
    <property type="entry name" value="Poly_export_N"/>
</dbReference>
<reference evidence="4" key="1">
    <citation type="journal article" date="2014" name="Int. J. Syst. Evol. Microbiol.">
        <title>Complete genome sequence of Corynebacterium casei LMG S-19264T (=DSM 44701T), isolated from a smear-ripened cheese.</title>
        <authorList>
            <consortium name="US DOE Joint Genome Institute (JGI-PGF)"/>
            <person name="Walter F."/>
            <person name="Albersmeier A."/>
            <person name="Kalinowski J."/>
            <person name="Ruckert C."/>
        </authorList>
    </citation>
    <scope>NUCLEOTIDE SEQUENCE</scope>
    <source>
        <strain evidence="4">CGMCC 1.7081</strain>
    </source>
</reference>
<name>A0A8J3H895_9RHOB</name>
<dbReference type="GO" id="GO:0015159">
    <property type="term" value="F:polysaccharide transmembrane transporter activity"/>
    <property type="evidence" value="ECO:0007669"/>
    <property type="project" value="InterPro"/>
</dbReference>
<evidence type="ECO:0000313" key="5">
    <source>
        <dbReference type="Proteomes" id="UP000611500"/>
    </source>
</evidence>
<protein>
    <submittedName>
        <fullName evidence="4">Polysaccharide biosynthesis protein</fullName>
    </submittedName>
</protein>
<keyword evidence="5" id="KW-1185">Reference proteome</keyword>
<dbReference type="Gene3D" id="3.30.1950.10">
    <property type="entry name" value="wza like domain"/>
    <property type="match status" value="1"/>
</dbReference>
<dbReference type="PROSITE" id="PS51257">
    <property type="entry name" value="PROKAR_LIPOPROTEIN"/>
    <property type="match status" value="1"/>
</dbReference>
<keyword evidence="1 2" id="KW-0732">Signal</keyword>
<feature type="signal peptide" evidence="2">
    <location>
        <begin position="1"/>
        <end position="21"/>
    </location>
</feature>
<dbReference type="AlphaFoldDB" id="A0A8J3H895"/>
<dbReference type="RefSeq" id="WP_028095249.1">
    <property type="nucleotide sequence ID" value="NZ_BNAP01000019.1"/>
</dbReference>
<dbReference type="PANTHER" id="PTHR33619:SF3">
    <property type="entry name" value="POLYSACCHARIDE EXPORT PROTEIN GFCE-RELATED"/>
    <property type="match status" value="1"/>
</dbReference>
<evidence type="ECO:0000256" key="2">
    <source>
        <dbReference type="SAM" id="SignalP"/>
    </source>
</evidence>
<accession>A0A8J3H895</accession>
<dbReference type="Gene3D" id="3.10.560.10">
    <property type="entry name" value="Outer membrane lipoprotein wza domain like"/>
    <property type="match status" value="2"/>
</dbReference>
<evidence type="ECO:0000256" key="1">
    <source>
        <dbReference type="ARBA" id="ARBA00022729"/>
    </source>
</evidence>
<proteinExistence type="predicted"/>
<evidence type="ECO:0000313" key="4">
    <source>
        <dbReference type="EMBL" id="GHG97815.1"/>
    </source>
</evidence>
<dbReference type="EMBL" id="BNAP01000019">
    <property type="protein sequence ID" value="GHG97815.1"/>
    <property type="molecule type" value="Genomic_DNA"/>
</dbReference>
<evidence type="ECO:0000259" key="3">
    <source>
        <dbReference type="Pfam" id="PF02563"/>
    </source>
</evidence>
<dbReference type="Proteomes" id="UP000611500">
    <property type="component" value="Unassembled WGS sequence"/>
</dbReference>
<comment type="caution">
    <text evidence="4">The sequence shown here is derived from an EMBL/GenBank/DDBJ whole genome shotgun (WGS) entry which is preliminary data.</text>
</comment>
<feature type="chain" id="PRO_5035205881" evidence="2">
    <location>
        <begin position="22"/>
        <end position="375"/>
    </location>
</feature>
<dbReference type="Pfam" id="PF02563">
    <property type="entry name" value="Poly_export"/>
    <property type="match status" value="1"/>
</dbReference>
<sequence length="375" mass="40268">MRKAFTLLVILGLAGLTGACAKGRLPSGAPVREEVLKQASDETPEFAVYEVSRSFLPTAAQWPAPNDLAALRWIGTSRGPTTQIIRPGDRLDIRIWDSSDNSLLTTTTQKETQLDQVRVSSSGTIFVPYVGEISVSGQTPELARAELQKALEAIVPSAQVQLNMSEGRANSVDLVGGVGNPGSYPMPDRNYTVLSLLAAGGGVKDSLLNPQIRLMRGNAIYGTSVETLLSSPQLDTRLQGGDRVFVEQDRRYFLSFGAAGSEDLHRFTKDQVSAMDAVSIMGGVNDGKADPQGLLILREYPASALRPGVRGPRQERVVFTLNLTSADGLFSARKFQIQPGDLVVATESPINDALTISNIFGNFFGVFSRAGNVLN</sequence>
<dbReference type="PANTHER" id="PTHR33619">
    <property type="entry name" value="POLYSACCHARIDE EXPORT PROTEIN GFCE-RELATED"/>
    <property type="match status" value="1"/>
</dbReference>
<gene>
    <name evidence="4" type="ORF">GCM10010961_32800</name>
</gene>
<reference evidence="4" key="2">
    <citation type="submission" date="2020-09" db="EMBL/GenBank/DDBJ databases">
        <authorList>
            <person name="Sun Q."/>
            <person name="Zhou Y."/>
        </authorList>
    </citation>
    <scope>NUCLEOTIDE SEQUENCE</scope>
    <source>
        <strain evidence="4">CGMCC 1.7081</strain>
    </source>
</reference>
<feature type="domain" description="Polysaccharide export protein N-terminal" evidence="3">
    <location>
        <begin position="81"/>
        <end position="164"/>
    </location>
</feature>
<organism evidence="4 5">
    <name type="scientific">Pseudodonghicola xiamenensis</name>
    <dbReference type="NCBI Taxonomy" id="337702"/>
    <lineage>
        <taxon>Bacteria</taxon>
        <taxon>Pseudomonadati</taxon>
        <taxon>Pseudomonadota</taxon>
        <taxon>Alphaproteobacteria</taxon>
        <taxon>Rhodobacterales</taxon>
        <taxon>Paracoccaceae</taxon>
        <taxon>Pseudodonghicola</taxon>
    </lineage>
</organism>